<evidence type="ECO:0000313" key="2">
    <source>
        <dbReference type="EMBL" id="OAD23130.1"/>
    </source>
</evidence>
<dbReference type="AlphaFoldDB" id="A0A176S546"/>
<proteinExistence type="predicted"/>
<evidence type="ECO:0000259" key="1">
    <source>
        <dbReference type="Pfam" id="PF23019"/>
    </source>
</evidence>
<dbReference type="SUPFAM" id="SSF88713">
    <property type="entry name" value="Glycoside hydrolase/deacetylase"/>
    <property type="match status" value="1"/>
</dbReference>
<comment type="caution">
    <text evidence="2">The sequence shown here is derived from an EMBL/GenBank/DDBJ whole genome shotgun (WGS) entry which is preliminary data.</text>
</comment>
<evidence type="ECO:0000313" key="3">
    <source>
        <dbReference type="Proteomes" id="UP000076962"/>
    </source>
</evidence>
<dbReference type="GO" id="GO:0005975">
    <property type="term" value="P:carbohydrate metabolic process"/>
    <property type="evidence" value="ECO:0007669"/>
    <property type="project" value="InterPro"/>
</dbReference>
<name>A0A176S546_9GAMM</name>
<dbReference type="Pfam" id="PF23019">
    <property type="entry name" value="DUF7033"/>
    <property type="match status" value="1"/>
</dbReference>
<sequence length="361" mass="41953">MLTVSLPSGLETARQYILAVLVGEFLGLPFRTEIQEKSDNVQISADDRVLTITDCFFKQAANAWLQPKSLPNLPLEHWELADDLPTANVVSPSLPVIFGQSYLTSEEKRLNLGLDIFGSAFFMLSRYEEAVISERDSHDRFPASASLAYQADFMHRPIVNEYVEILWTCMKQLWPQLERKPREFRMQLSHDVDIPFQYLFHSPIFLLRYMAADILKRHSPSKAVKTWINWMKVKRFNDMMADPCYTFDAIMDISESHDLRSAFYFITDHSAGSIDGLYTIEHPEIRRLLRHIHARGHEIGLHPSYNTYRVPTQMAKEFEILKQACESEGIEQNVWGGRQHFLRWETPTTFRNWEAAGLNYD</sequence>
<dbReference type="InterPro" id="IPR011330">
    <property type="entry name" value="Glyco_hydro/deAcase_b/a-brl"/>
</dbReference>
<dbReference type="Proteomes" id="UP000076962">
    <property type="component" value="Unassembled WGS sequence"/>
</dbReference>
<gene>
    <name evidence="2" type="ORF">THIOM_001043</name>
</gene>
<keyword evidence="3" id="KW-1185">Reference proteome</keyword>
<dbReference type="EMBL" id="LUTY01000535">
    <property type="protein sequence ID" value="OAD23130.1"/>
    <property type="molecule type" value="Genomic_DNA"/>
</dbReference>
<organism evidence="2 3">
    <name type="scientific">Candidatus Thiomargarita nelsonii</name>
    <dbReference type="NCBI Taxonomy" id="1003181"/>
    <lineage>
        <taxon>Bacteria</taxon>
        <taxon>Pseudomonadati</taxon>
        <taxon>Pseudomonadota</taxon>
        <taxon>Gammaproteobacteria</taxon>
        <taxon>Thiotrichales</taxon>
        <taxon>Thiotrichaceae</taxon>
        <taxon>Thiomargarita</taxon>
    </lineage>
</organism>
<protein>
    <recommendedName>
        <fullName evidence="1">DUF7033 domain-containing protein</fullName>
    </recommendedName>
</protein>
<reference evidence="2 3" key="1">
    <citation type="submission" date="2016-05" db="EMBL/GenBank/DDBJ databases">
        <title>Single-cell genome of chain-forming Candidatus Thiomargarita nelsonii and comparison to other large sulfur-oxidizing bacteria.</title>
        <authorList>
            <person name="Winkel M."/>
            <person name="Salman V."/>
            <person name="Woyke T."/>
            <person name="Schulz-Vogt H."/>
            <person name="Richter M."/>
            <person name="Flood B."/>
            <person name="Bailey J."/>
            <person name="Amann R."/>
            <person name="Mussmann M."/>
        </authorList>
    </citation>
    <scope>NUCLEOTIDE SEQUENCE [LARGE SCALE GENOMIC DNA]</scope>
    <source>
        <strain evidence="2 3">THI036</strain>
    </source>
</reference>
<feature type="domain" description="DUF7033" evidence="1">
    <location>
        <begin position="113"/>
        <end position="199"/>
    </location>
</feature>
<dbReference type="Gene3D" id="3.20.20.370">
    <property type="entry name" value="Glycoside hydrolase/deacetylase"/>
    <property type="match status" value="1"/>
</dbReference>
<dbReference type="InterPro" id="IPR054297">
    <property type="entry name" value="DUF7033"/>
</dbReference>
<accession>A0A176S546</accession>
<feature type="non-terminal residue" evidence="2">
    <location>
        <position position="361"/>
    </location>
</feature>